<evidence type="ECO:0000256" key="4">
    <source>
        <dbReference type="ARBA" id="ARBA00023136"/>
    </source>
</evidence>
<evidence type="ECO:0000313" key="7">
    <source>
        <dbReference type="Proteomes" id="UP000492821"/>
    </source>
</evidence>
<dbReference type="InterPro" id="IPR053219">
    <property type="entry name" value="GPCR_Dmsr-1"/>
</dbReference>
<keyword evidence="7" id="KW-1185">Reference proteome</keyword>
<dbReference type="AlphaFoldDB" id="A0A7E4VE72"/>
<dbReference type="SUPFAM" id="SSF81321">
    <property type="entry name" value="Family A G protein-coupled receptor-like"/>
    <property type="match status" value="1"/>
</dbReference>
<evidence type="ECO:0000259" key="6">
    <source>
        <dbReference type="PROSITE" id="PS50262"/>
    </source>
</evidence>
<accession>A0A7E4VE72</accession>
<dbReference type="PANTHER" id="PTHR46273:SF7">
    <property type="entry name" value="G PROTEIN-COUPLED RECEPTOR EGL-6 ISOFORM B"/>
    <property type="match status" value="1"/>
</dbReference>
<reference evidence="7" key="1">
    <citation type="journal article" date="2013" name="Genetics">
        <title>The draft genome and transcriptome of Panagrellus redivivus are shaped by the harsh demands of a free-living lifestyle.</title>
        <authorList>
            <person name="Srinivasan J."/>
            <person name="Dillman A.R."/>
            <person name="Macchietto M.G."/>
            <person name="Heikkinen L."/>
            <person name="Lakso M."/>
            <person name="Fracchia K.M."/>
            <person name="Antoshechkin I."/>
            <person name="Mortazavi A."/>
            <person name="Wong G."/>
            <person name="Sternberg P.W."/>
        </authorList>
    </citation>
    <scope>NUCLEOTIDE SEQUENCE [LARGE SCALE GENOMIC DNA]</scope>
    <source>
        <strain evidence="7">MT8872</strain>
    </source>
</reference>
<name>A0A7E4VE72_PANRE</name>
<evidence type="ECO:0000256" key="1">
    <source>
        <dbReference type="ARBA" id="ARBA00004370"/>
    </source>
</evidence>
<dbReference type="PANTHER" id="PTHR46273">
    <property type="entry name" value="MYOSUPPRESSIN RECEPTOR 1, ISOFORM B-RELATED"/>
    <property type="match status" value="1"/>
</dbReference>
<evidence type="ECO:0000256" key="3">
    <source>
        <dbReference type="ARBA" id="ARBA00022989"/>
    </source>
</evidence>
<keyword evidence="4 5" id="KW-0472">Membrane</keyword>
<dbReference type="GO" id="GO:0008528">
    <property type="term" value="F:G protein-coupled peptide receptor activity"/>
    <property type="evidence" value="ECO:0007669"/>
    <property type="project" value="InterPro"/>
</dbReference>
<comment type="subcellular location">
    <subcellularLocation>
        <location evidence="1">Membrane</location>
    </subcellularLocation>
</comment>
<sequence length="277" mass="31873">MASINGTGECPYFLCYLYPVLNVNLSCIYHTVAFGHTIAVAIFRYRALRWPVRANRSLNQIRPAVIASIVIWIIVPLMCIPVFMSSEVIEKFNEFGCQLDEMYDLGYLKDDFMLSLTFWVFGIGMKLIPSIVLSILIIALVRSLNRVERRRRALNLLNNTDDSTRPSPGPNRRLVQTQRTTRMLMAIMILCVIVEFPHGLLNLGIGIYGETFAVDVYDHLGEFMEMATLFYSSVSFMLYCAMSNDFKRTFRRLFLSSCKVCQRNDVCEPEQYRMTSL</sequence>
<feature type="domain" description="G-protein coupled receptors family 1 profile" evidence="6">
    <location>
        <begin position="38"/>
        <end position="239"/>
    </location>
</feature>
<dbReference type="Gene3D" id="1.20.1070.10">
    <property type="entry name" value="Rhodopsin 7-helix transmembrane proteins"/>
    <property type="match status" value="1"/>
</dbReference>
<feature type="transmembrane region" description="Helical" evidence="5">
    <location>
        <begin position="64"/>
        <end position="84"/>
    </location>
</feature>
<dbReference type="InterPro" id="IPR019427">
    <property type="entry name" value="7TM_GPCR_serpentine_rcpt_Srw"/>
</dbReference>
<protein>
    <submittedName>
        <fullName evidence="8">G_PROTEIN_RECEP_F1_2 domain-containing protein</fullName>
    </submittedName>
</protein>
<proteinExistence type="predicted"/>
<feature type="transmembrane region" description="Helical" evidence="5">
    <location>
        <begin position="223"/>
        <end position="242"/>
    </location>
</feature>
<feature type="transmembrane region" description="Helical" evidence="5">
    <location>
        <begin position="183"/>
        <end position="203"/>
    </location>
</feature>
<evidence type="ECO:0000256" key="2">
    <source>
        <dbReference type="ARBA" id="ARBA00022692"/>
    </source>
</evidence>
<dbReference type="PROSITE" id="PS50262">
    <property type="entry name" value="G_PROTEIN_RECEP_F1_2"/>
    <property type="match status" value="1"/>
</dbReference>
<reference evidence="8" key="2">
    <citation type="submission" date="2020-10" db="UniProtKB">
        <authorList>
            <consortium name="WormBaseParasite"/>
        </authorList>
    </citation>
    <scope>IDENTIFICATION</scope>
</reference>
<organism evidence="7 8">
    <name type="scientific">Panagrellus redivivus</name>
    <name type="common">Microworm</name>
    <dbReference type="NCBI Taxonomy" id="6233"/>
    <lineage>
        <taxon>Eukaryota</taxon>
        <taxon>Metazoa</taxon>
        <taxon>Ecdysozoa</taxon>
        <taxon>Nematoda</taxon>
        <taxon>Chromadorea</taxon>
        <taxon>Rhabditida</taxon>
        <taxon>Tylenchina</taxon>
        <taxon>Panagrolaimomorpha</taxon>
        <taxon>Panagrolaimoidea</taxon>
        <taxon>Panagrolaimidae</taxon>
        <taxon>Panagrellus</taxon>
    </lineage>
</organism>
<evidence type="ECO:0000313" key="8">
    <source>
        <dbReference type="WBParaSite" id="Pan_g19165.t1"/>
    </source>
</evidence>
<dbReference type="Pfam" id="PF10324">
    <property type="entry name" value="7TM_GPCR_Srw"/>
    <property type="match status" value="1"/>
</dbReference>
<dbReference type="InterPro" id="IPR017452">
    <property type="entry name" value="GPCR_Rhodpsn_7TM"/>
</dbReference>
<feature type="transmembrane region" description="Helical" evidence="5">
    <location>
        <begin position="23"/>
        <end position="43"/>
    </location>
</feature>
<keyword evidence="3 5" id="KW-1133">Transmembrane helix</keyword>
<dbReference type="Proteomes" id="UP000492821">
    <property type="component" value="Unassembled WGS sequence"/>
</dbReference>
<dbReference type="WBParaSite" id="Pan_g19165.t1">
    <property type="protein sequence ID" value="Pan_g19165.t1"/>
    <property type="gene ID" value="Pan_g19165"/>
</dbReference>
<keyword evidence="2 5" id="KW-0812">Transmembrane</keyword>
<feature type="transmembrane region" description="Helical" evidence="5">
    <location>
        <begin position="116"/>
        <end position="141"/>
    </location>
</feature>
<dbReference type="GO" id="GO:0005886">
    <property type="term" value="C:plasma membrane"/>
    <property type="evidence" value="ECO:0007669"/>
    <property type="project" value="TreeGrafter"/>
</dbReference>
<evidence type="ECO:0000256" key="5">
    <source>
        <dbReference type="SAM" id="Phobius"/>
    </source>
</evidence>